<dbReference type="Gramene" id="rna-gnl|WGS:NBSK|LSAT_9X62260_mrna">
    <property type="protein sequence ID" value="cds-PLY62555.1"/>
    <property type="gene ID" value="gene-LSAT_9X62260"/>
</dbReference>
<dbReference type="InterPro" id="IPR045847">
    <property type="entry name" value="AIG1-like"/>
</dbReference>
<dbReference type="GO" id="GO:0003700">
    <property type="term" value="F:DNA-binding transcription factor activity"/>
    <property type="evidence" value="ECO:0007669"/>
    <property type="project" value="InterPro"/>
</dbReference>
<dbReference type="SMART" id="SM00353">
    <property type="entry name" value="HLH"/>
    <property type="match status" value="1"/>
</dbReference>
<comment type="caution">
    <text evidence="8">The sequence shown here is derived from an EMBL/GenBank/DDBJ whole genome shotgun (WGS) entry which is preliminary data.</text>
</comment>
<dbReference type="PROSITE" id="PS50888">
    <property type="entry name" value="BHLH"/>
    <property type="match status" value="1"/>
</dbReference>
<dbReference type="PANTHER" id="PTHR45844:SF18">
    <property type="entry name" value="TRANSCRIPTION FACTOR BHLH51"/>
    <property type="match status" value="1"/>
</dbReference>
<dbReference type="CDD" id="cd11455">
    <property type="entry name" value="bHLH_AtAIG1_like"/>
    <property type="match status" value="1"/>
</dbReference>
<organism evidence="8 9">
    <name type="scientific">Lactuca sativa</name>
    <name type="common">Garden lettuce</name>
    <dbReference type="NCBI Taxonomy" id="4236"/>
    <lineage>
        <taxon>Eukaryota</taxon>
        <taxon>Viridiplantae</taxon>
        <taxon>Streptophyta</taxon>
        <taxon>Embryophyta</taxon>
        <taxon>Tracheophyta</taxon>
        <taxon>Spermatophyta</taxon>
        <taxon>Magnoliopsida</taxon>
        <taxon>eudicotyledons</taxon>
        <taxon>Gunneridae</taxon>
        <taxon>Pentapetalae</taxon>
        <taxon>asterids</taxon>
        <taxon>campanulids</taxon>
        <taxon>Asterales</taxon>
        <taxon>Asteraceae</taxon>
        <taxon>Cichorioideae</taxon>
        <taxon>Cichorieae</taxon>
        <taxon>Lactucinae</taxon>
        <taxon>Lactuca</taxon>
    </lineage>
</organism>
<reference evidence="8 9" key="1">
    <citation type="journal article" date="2017" name="Nat. Commun.">
        <title>Genome assembly with in vitro proximity ligation data and whole-genome triplication in lettuce.</title>
        <authorList>
            <person name="Reyes-Chin-Wo S."/>
            <person name="Wang Z."/>
            <person name="Yang X."/>
            <person name="Kozik A."/>
            <person name="Arikit S."/>
            <person name="Song C."/>
            <person name="Xia L."/>
            <person name="Froenicke L."/>
            <person name="Lavelle D.O."/>
            <person name="Truco M.J."/>
            <person name="Xia R."/>
            <person name="Zhu S."/>
            <person name="Xu C."/>
            <person name="Xu H."/>
            <person name="Xu X."/>
            <person name="Cox K."/>
            <person name="Korf I."/>
            <person name="Meyers B.C."/>
            <person name="Michelmore R.W."/>
        </authorList>
    </citation>
    <scope>NUCLEOTIDE SEQUENCE [LARGE SCALE GENOMIC DNA]</scope>
    <source>
        <strain evidence="9">cv. Salinas</strain>
        <tissue evidence="8">Seedlings</tissue>
    </source>
</reference>
<keyword evidence="5" id="KW-0539">Nucleus</keyword>
<keyword evidence="3" id="KW-0238">DNA-binding</keyword>
<dbReference type="GO" id="GO:0003677">
    <property type="term" value="F:DNA binding"/>
    <property type="evidence" value="ECO:0007669"/>
    <property type="project" value="UniProtKB-KW"/>
</dbReference>
<dbReference type="PANTHER" id="PTHR45844">
    <property type="entry name" value="TRANSCRIPTION FACTOR BHLH30"/>
    <property type="match status" value="1"/>
</dbReference>
<evidence type="ECO:0000259" key="7">
    <source>
        <dbReference type="PROSITE" id="PS50888"/>
    </source>
</evidence>
<dbReference type="GO" id="GO:0005634">
    <property type="term" value="C:nucleus"/>
    <property type="evidence" value="ECO:0007669"/>
    <property type="project" value="UniProtKB-SubCell"/>
</dbReference>
<keyword evidence="4" id="KW-0804">Transcription</keyword>
<evidence type="ECO:0000256" key="5">
    <source>
        <dbReference type="ARBA" id="ARBA00023242"/>
    </source>
</evidence>
<dbReference type="InterPro" id="IPR036638">
    <property type="entry name" value="HLH_DNA-bd_sf"/>
</dbReference>
<dbReference type="InterPro" id="IPR011598">
    <property type="entry name" value="bHLH_dom"/>
</dbReference>
<dbReference type="SUPFAM" id="SSF47459">
    <property type="entry name" value="HLH, helix-loop-helix DNA-binding domain"/>
    <property type="match status" value="1"/>
</dbReference>
<dbReference type="Gene3D" id="4.10.280.10">
    <property type="entry name" value="Helix-loop-helix DNA-binding domain"/>
    <property type="match status" value="1"/>
</dbReference>
<protein>
    <recommendedName>
        <fullName evidence="7">BHLH domain-containing protein</fullName>
    </recommendedName>
</protein>
<keyword evidence="9" id="KW-1185">Reference proteome</keyword>
<dbReference type="EMBL" id="NBSK02000009">
    <property type="protein sequence ID" value="KAJ0185637.1"/>
    <property type="molecule type" value="Genomic_DNA"/>
</dbReference>
<gene>
    <name evidence="8" type="ORF">LSAT_V11C900481800</name>
</gene>
<dbReference type="GO" id="GO:0046983">
    <property type="term" value="F:protein dimerization activity"/>
    <property type="evidence" value="ECO:0007669"/>
    <property type="project" value="InterPro"/>
</dbReference>
<sequence length="244" mass="27116">MDDCFWSSWKQDAVFEQSSNWDHASNFHQCNASDHGGGGGGGGGGGNRGGEWEDGKGGNASKNHSEAEKRRRDRINSHLATLRNVVSTSDKMDKATLLGKVVEHLKELKSETMELSKMCTIPTDLDEVIIDLDSNIGNSSNNVFIKASVCCDDRPELFSEIKQALQSLRLTMVQAEMTCLGGRIKCNFIFCVTNDTHENEMITLKQSLSRIVSTSSWTASSNYRIKSKRQRFFCSSNYDTNDHS</sequence>
<dbReference type="Proteomes" id="UP000235145">
    <property type="component" value="Unassembled WGS sequence"/>
</dbReference>
<evidence type="ECO:0000313" key="9">
    <source>
        <dbReference type="Proteomes" id="UP000235145"/>
    </source>
</evidence>
<evidence type="ECO:0000256" key="3">
    <source>
        <dbReference type="ARBA" id="ARBA00023125"/>
    </source>
</evidence>
<feature type="domain" description="BHLH" evidence="7">
    <location>
        <begin position="59"/>
        <end position="108"/>
    </location>
</feature>
<dbReference type="OrthoDB" id="71302at2759"/>
<proteinExistence type="predicted"/>
<accession>A0A9R1UEH0</accession>
<evidence type="ECO:0000256" key="6">
    <source>
        <dbReference type="SAM" id="MobiDB-lite"/>
    </source>
</evidence>
<evidence type="ECO:0000256" key="1">
    <source>
        <dbReference type="ARBA" id="ARBA00004123"/>
    </source>
</evidence>
<dbReference type="Pfam" id="PF00010">
    <property type="entry name" value="HLH"/>
    <property type="match status" value="1"/>
</dbReference>
<evidence type="ECO:0000256" key="2">
    <source>
        <dbReference type="ARBA" id="ARBA00023015"/>
    </source>
</evidence>
<keyword evidence="2" id="KW-0805">Transcription regulation</keyword>
<evidence type="ECO:0000256" key="4">
    <source>
        <dbReference type="ARBA" id="ARBA00023163"/>
    </source>
</evidence>
<feature type="compositionally biased region" description="Gly residues" evidence="6">
    <location>
        <begin position="35"/>
        <end position="49"/>
    </location>
</feature>
<comment type="subcellular location">
    <subcellularLocation>
        <location evidence="1">Nucleus</location>
    </subcellularLocation>
</comment>
<feature type="region of interest" description="Disordered" evidence="6">
    <location>
        <begin position="32"/>
        <end position="71"/>
    </location>
</feature>
<evidence type="ECO:0000313" key="8">
    <source>
        <dbReference type="EMBL" id="KAJ0185637.1"/>
    </source>
</evidence>
<name>A0A9R1UEH0_LACSA</name>
<dbReference type="AlphaFoldDB" id="A0A9R1UEH0"/>